<evidence type="ECO:0000313" key="6">
    <source>
        <dbReference type="Proteomes" id="UP001219518"/>
    </source>
</evidence>
<feature type="compositionally biased region" description="Low complexity" evidence="3">
    <location>
        <begin position="132"/>
        <end position="141"/>
    </location>
</feature>
<evidence type="ECO:0000256" key="3">
    <source>
        <dbReference type="SAM" id="MobiDB-lite"/>
    </source>
</evidence>
<feature type="coiled-coil region" evidence="2">
    <location>
        <begin position="217"/>
        <end position="384"/>
    </location>
</feature>
<accession>A0AAE1H0J8</accession>
<keyword evidence="5" id="KW-0966">Cell projection</keyword>
<evidence type="ECO:0000256" key="1">
    <source>
        <dbReference type="ARBA" id="ARBA00023054"/>
    </source>
</evidence>
<keyword evidence="6" id="KW-1185">Reference proteome</keyword>
<feature type="region of interest" description="Disordered" evidence="3">
    <location>
        <begin position="873"/>
        <end position="909"/>
    </location>
</feature>
<organism evidence="5 6">
    <name type="scientific">Frankliniella fusca</name>
    <dbReference type="NCBI Taxonomy" id="407009"/>
    <lineage>
        <taxon>Eukaryota</taxon>
        <taxon>Metazoa</taxon>
        <taxon>Ecdysozoa</taxon>
        <taxon>Arthropoda</taxon>
        <taxon>Hexapoda</taxon>
        <taxon>Insecta</taxon>
        <taxon>Pterygota</taxon>
        <taxon>Neoptera</taxon>
        <taxon>Paraneoptera</taxon>
        <taxon>Thysanoptera</taxon>
        <taxon>Terebrantia</taxon>
        <taxon>Thripoidea</taxon>
        <taxon>Thripidae</taxon>
        <taxon>Frankliniella</taxon>
    </lineage>
</organism>
<keyword evidence="5" id="KW-0282">Flagellum</keyword>
<dbReference type="AlphaFoldDB" id="A0AAE1H0J8"/>
<keyword evidence="1 2" id="KW-0175">Coiled coil</keyword>
<dbReference type="Pfam" id="PF21771">
    <property type="entry name" value="CFAP58_CC"/>
    <property type="match status" value="1"/>
</dbReference>
<sequence length="909" mass="102382">MAALQELEDIIRKETYHVVPIMESRQGFTNLTATVQRIGQAGRDAVDWARACLRDQAEARALADKAGAVQKALEADLLELQDRLREEERLTAAARADADASHGREQAALVLLEELRAEMQRQRTRAERLSALPGLHEQGLQGQQGGEGEADARRLSRLSREQDLAEELAHVKELLRSTYEDQDAIARRASFANLRANKLTEELAAAHAAHALEARHKENAERDAGQLRRDLEVRAAEVQALQAQLDAGRERAEQQDKLVREAGLREDRLRKRADQLQRQVERGEQQATALQQLLEQRAQREEEGRAQLQVAELELARQRRQMVALERARDAAAARLRCHDAKLAALQAERDALSTARADLRRELESAREELAAAERRALQQGARAAELESGRARLSRVTEQQARVLRSKQKLWDDLSREYALCRKKARQDETARERLRQEKQQLASSLADKNLRLEMAVEEQHLRDIKLATYQREMADSSAAQLKLSAQLDGARSQLGLTIRELAEERERHQAAAGQVKVLDKANEQLREEAATREKQTVHLERVLARARTEAHGLRAEAQRLEAEAAALRAQRAEQAAEQRRLADQLREADAERAELRREAEARLGERDVIAAMLVRRNDEVRLLRDQGRLLQDALVRGRGALLAARQDARLLGLEVRRLRAERRHLAAQLQNAPQLRAQLYRALQDLTRDQVRLRALEDELSCPLNVHRWRKLEGVDPPAYELLVKVEGCAARRCALDEFSQGFPKTVEVPLGSPSTTGAGRWPGPLTLAPALLGPQVRLLQKRLLRLSAAGLRREAQLRHTEALYSALRRAVCPSEGLPGPQGIPRHTRLASRGRHLKALIAEVSALEALADQKTATRLLADLRFHLPDLDPRKRKAPDEGLELEEDAPRAKQPSPRLRSSFRASE</sequence>
<dbReference type="PANTHER" id="PTHR32083:SF0">
    <property type="entry name" value="CILIA AND FLAGELLA-ASSOCIATED PROTEIN 58"/>
    <property type="match status" value="1"/>
</dbReference>
<dbReference type="PANTHER" id="PTHR32083">
    <property type="entry name" value="CILIA AND FLAGELLA-ASSOCIATED PROTEIN 58-RELATED"/>
    <property type="match status" value="1"/>
</dbReference>
<protein>
    <submittedName>
        <fullName evidence="5">Cilia- and flagella-associated protein 58</fullName>
    </submittedName>
</protein>
<dbReference type="Proteomes" id="UP001219518">
    <property type="component" value="Unassembled WGS sequence"/>
</dbReference>
<dbReference type="InterPro" id="IPR049270">
    <property type="entry name" value="CFAP58_CC"/>
</dbReference>
<evidence type="ECO:0000256" key="2">
    <source>
        <dbReference type="SAM" id="Coils"/>
    </source>
</evidence>
<feature type="domain" description="Cilia- and flagella-associated protein 58 central coiled coil" evidence="4">
    <location>
        <begin position="399"/>
        <end position="669"/>
    </location>
</feature>
<evidence type="ECO:0000259" key="4">
    <source>
        <dbReference type="Pfam" id="PF21771"/>
    </source>
</evidence>
<evidence type="ECO:0000313" key="5">
    <source>
        <dbReference type="EMBL" id="KAK3912308.1"/>
    </source>
</evidence>
<comment type="caution">
    <text evidence="5">The sequence shown here is derived from an EMBL/GenBank/DDBJ whole genome shotgun (WGS) entry which is preliminary data.</text>
</comment>
<dbReference type="EMBL" id="JAHWGI010000292">
    <property type="protein sequence ID" value="KAK3912308.1"/>
    <property type="molecule type" value="Genomic_DNA"/>
</dbReference>
<feature type="coiled-coil region" evidence="2">
    <location>
        <begin position="511"/>
        <end position="608"/>
    </location>
</feature>
<reference evidence="5" key="1">
    <citation type="submission" date="2021-07" db="EMBL/GenBank/DDBJ databases">
        <authorList>
            <person name="Catto M.A."/>
            <person name="Jacobson A."/>
            <person name="Kennedy G."/>
            <person name="Labadie P."/>
            <person name="Hunt B.G."/>
            <person name="Srinivasan R."/>
        </authorList>
    </citation>
    <scope>NUCLEOTIDE SEQUENCE</scope>
    <source>
        <strain evidence="5">PL_HMW_Pooled</strain>
        <tissue evidence="5">Head</tissue>
    </source>
</reference>
<reference evidence="5" key="2">
    <citation type="journal article" date="2023" name="BMC Genomics">
        <title>Pest status, molecular evolution, and epigenetic factors derived from the genome assembly of Frankliniella fusca, a thysanopteran phytovirus vector.</title>
        <authorList>
            <person name="Catto M.A."/>
            <person name="Labadie P.E."/>
            <person name="Jacobson A.L."/>
            <person name="Kennedy G.G."/>
            <person name="Srinivasan R."/>
            <person name="Hunt B.G."/>
        </authorList>
    </citation>
    <scope>NUCLEOTIDE SEQUENCE</scope>
    <source>
        <strain evidence="5">PL_HMW_Pooled</strain>
    </source>
</reference>
<feature type="region of interest" description="Disordered" evidence="3">
    <location>
        <begin position="124"/>
        <end position="153"/>
    </location>
</feature>
<gene>
    <name evidence="5" type="ORF">KUF71_021878</name>
</gene>
<feature type="coiled-coil region" evidence="2">
    <location>
        <begin position="427"/>
        <end position="454"/>
    </location>
</feature>
<keyword evidence="5" id="KW-0969">Cilium</keyword>
<dbReference type="GO" id="GO:0005856">
    <property type="term" value="C:cytoskeleton"/>
    <property type="evidence" value="ECO:0007669"/>
    <property type="project" value="TreeGrafter"/>
</dbReference>
<name>A0AAE1H0J8_9NEOP</name>
<proteinExistence type="predicted"/>